<dbReference type="WBParaSite" id="Csp11.Scaffold629.g15659.t1">
    <property type="protein sequence ID" value="Csp11.Scaffold629.g15659.t1"/>
    <property type="gene ID" value="Csp11.Scaffold629.g15659"/>
</dbReference>
<name>A0A1I7U7L1_9PELO</name>
<dbReference type="AlphaFoldDB" id="A0A1I7U7L1"/>
<proteinExistence type="predicted"/>
<dbReference type="Proteomes" id="UP000095282">
    <property type="component" value="Unplaced"/>
</dbReference>
<sequence>MDSRPVKNAYQAYRQLHENQSKTPKPNTIIDHVFTTPSFASSSSAASSAINSGNKQYNTAQKHLSTSGIEKDDEYTPSRLMNGTVIGNSIGEPCDASAGYVPTPIGKPTPSANNVNLSGHRPIYSNNGVKVKQYRLAQPQKKGTTGHSNNYEEYSPSVLMNGNVISNMHQNAYTPAVDYFSTKTLNTESMKRLPTSSSVADVRGPARLLHAKMLSQKAKEEEDYTPSKLMNGTKIAAEPHPSTYLFQIT</sequence>
<reference evidence="2" key="1">
    <citation type="submission" date="2016-11" db="UniProtKB">
        <authorList>
            <consortium name="WormBaseParasite"/>
        </authorList>
    </citation>
    <scope>IDENTIFICATION</scope>
</reference>
<evidence type="ECO:0000313" key="2">
    <source>
        <dbReference type="WBParaSite" id="Csp11.Scaffold629.g15659.t1"/>
    </source>
</evidence>
<organism evidence="1 2">
    <name type="scientific">Caenorhabditis tropicalis</name>
    <dbReference type="NCBI Taxonomy" id="1561998"/>
    <lineage>
        <taxon>Eukaryota</taxon>
        <taxon>Metazoa</taxon>
        <taxon>Ecdysozoa</taxon>
        <taxon>Nematoda</taxon>
        <taxon>Chromadorea</taxon>
        <taxon>Rhabditida</taxon>
        <taxon>Rhabditina</taxon>
        <taxon>Rhabditomorpha</taxon>
        <taxon>Rhabditoidea</taxon>
        <taxon>Rhabditidae</taxon>
        <taxon>Peloderinae</taxon>
        <taxon>Caenorhabditis</taxon>
    </lineage>
</organism>
<protein>
    <submittedName>
        <fullName evidence="2">ZM domain-containing protein</fullName>
    </submittedName>
</protein>
<accession>A0A1I7U7L1</accession>
<evidence type="ECO:0000313" key="1">
    <source>
        <dbReference type="Proteomes" id="UP000095282"/>
    </source>
</evidence>
<keyword evidence="1" id="KW-1185">Reference proteome</keyword>